<dbReference type="RefSeq" id="WP_014897146.1">
    <property type="nucleotide sequence ID" value="NC_018513.1"/>
</dbReference>
<dbReference type="AlphaFoldDB" id="A0A9W3JZX8"/>
<sequence length="869" mass="97310">MYLKEIWDLVPDNKPQQYSSSGLLYALRDRFVGRRIKVLDLGCGNGKSIDWFMNSGIDCEWKGLDIEDSPEVRARVRTDGEFHTYDGVHVPFADEAFDVVFSHQVFGRLRHPERVLREIVRVLKPEGLFVGSVSYLEPLHSYSIFNFTPYGWYTVSIENGLVPTMLAGGIDSLGLIERSLGREMPTDLWRCSPLNKAIIADSSLSDKAKNYKILMNAGHMVFVSRKASYAQTTNNATDAVKGSVDELGSGSPGQESGDAPDNAAHKYFAISSYAPDFQSVVGTVEFDFSLVELGKQLSTLTEAWVKGGSLEKAIGLLDSETYPFSSYGHLEVSMPINWSLGDPGRHNLSWQLHSLPFLRDLACAFSETGEHRYIDCANSIVNDWLDGNTQAPFPSVFSWNDHSTAFRLNSLAYYFAFLLKSKPLDRSVLELLSLIAERHMRVLLCDNFYERGTNHGLDQAYALYQASRIFSFLICSSEAHSVSLSRLEYELNKSFSSEHVHIENSPEYHCVIMNSTLQINSVVESMEGRSLLGDTKEFVRGALNYLSAIIRPDGLLPPLGDTEVKPSRFKFDWLSGFPGFDQYKHAINCGADGKADSACHKFFPESGYAVLRGALDRFSYADRPHLIFKCGFLSHYHRQDDDNHILVYAYGEEWLTDGGLYKHDHGDPQREHMRSHFAHSVIAPVGARAQRTHCPEPVPRITSCASNGRVANVSGFTSMFEGFEWDRALRYDGVGEFVVSDSIRKTSAASDVEYEQFWQIPADKELEIAGGIITVKSTRRSTMLRIYIASDSLVAIEEMRPQPGSTFCWKSPRYGELEPVKMIRLSFKKGAVADVTTTFTFSECEGAVEKSVSDETEALPNRLNTLSDA</sequence>
<comment type="subcellular location">
    <subcellularLocation>
        <location evidence="1">Periplasm</location>
    </subcellularLocation>
</comment>
<keyword evidence="2" id="KW-0732">Signal</keyword>
<feature type="domain" description="Heparinase II/III-like C-terminal" evidence="6">
    <location>
        <begin position="598"/>
        <end position="754"/>
    </location>
</feature>
<dbReference type="Gene3D" id="3.40.50.150">
    <property type="entry name" value="Vaccinia Virus protein VP39"/>
    <property type="match status" value="1"/>
</dbReference>
<keyword evidence="9" id="KW-0489">Methyltransferase</keyword>
<dbReference type="Proteomes" id="UP000032866">
    <property type="component" value="Chromosome 1"/>
</dbReference>
<evidence type="ECO:0000256" key="4">
    <source>
        <dbReference type="ARBA" id="ARBA00023239"/>
    </source>
</evidence>
<dbReference type="PANTHER" id="PTHR39210:SF1">
    <property type="entry name" value="HEPARIN-SULFATE LYASE"/>
    <property type="match status" value="1"/>
</dbReference>
<dbReference type="InterPro" id="IPR029063">
    <property type="entry name" value="SAM-dependent_MTases_sf"/>
</dbReference>
<evidence type="ECO:0000259" key="6">
    <source>
        <dbReference type="Pfam" id="PF07940"/>
    </source>
</evidence>
<accession>A0A9W3JZX8</accession>
<dbReference type="Gene3D" id="1.50.10.100">
    <property type="entry name" value="Chondroitin AC/alginate lyase"/>
    <property type="match status" value="1"/>
</dbReference>
<dbReference type="GO" id="GO:0016829">
    <property type="term" value="F:lyase activity"/>
    <property type="evidence" value="ECO:0007669"/>
    <property type="project" value="UniProtKB-KW"/>
</dbReference>
<dbReference type="CDD" id="cd02440">
    <property type="entry name" value="AdoMet_MTases"/>
    <property type="match status" value="1"/>
</dbReference>
<keyword evidence="3" id="KW-0574">Periplasm</keyword>
<evidence type="ECO:0000259" key="8">
    <source>
        <dbReference type="Pfam" id="PF16889"/>
    </source>
</evidence>
<name>A0A9W3JZX8_BURCE</name>
<dbReference type="Pfam" id="PF16889">
    <property type="entry name" value="Hepar_II_III_N"/>
    <property type="match status" value="1"/>
</dbReference>
<dbReference type="KEGG" id="bct:GEM_1855"/>
<keyword evidence="4" id="KW-0456">Lyase</keyword>
<proteinExistence type="predicted"/>
<keyword evidence="9" id="KW-0830">Ubiquinone</keyword>
<evidence type="ECO:0000313" key="9">
    <source>
        <dbReference type="EMBL" id="AFQ48279.1"/>
    </source>
</evidence>
<evidence type="ECO:0000256" key="3">
    <source>
        <dbReference type="ARBA" id="ARBA00022764"/>
    </source>
</evidence>
<gene>
    <name evidence="9" type="ORF">GEM_1855</name>
</gene>
<evidence type="ECO:0000256" key="2">
    <source>
        <dbReference type="ARBA" id="ARBA00022729"/>
    </source>
</evidence>
<dbReference type="GO" id="GO:0042597">
    <property type="term" value="C:periplasmic space"/>
    <property type="evidence" value="ECO:0007669"/>
    <property type="project" value="UniProtKB-SubCell"/>
</dbReference>
<dbReference type="InterPro" id="IPR008929">
    <property type="entry name" value="Chondroitin_lyas"/>
</dbReference>
<dbReference type="InterPro" id="IPR031680">
    <property type="entry name" value="Hepar_II_III_N"/>
</dbReference>
<dbReference type="EMBL" id="CP003774">
    <property type="protein sequence ID" value="AFQ48279.1"/>
    <property type="molecule type" value="Genomic_DNA"/>
</dbReference>
<evidence type="ECO:0000256" key="5">
    <source>
        <dbReference type="SAM" id="MobiDB-lite"/>
    </source>
</evidence>
<feature type="region of interest" description="Disordered" evidence="5">
    <location>
        <begin position="240"/>
        <end position="259"/>
    </location>
</feature>
<dbReference type="Gene3D" id="2.70.98.70">
    <property type="match status" value="1"/>
</dbReference>
<dbReference type="GO" id="GO:0032259">
    <property type="term" value="P:methylation"/>
    <property type="evidence" value="ECO:0007669"/>
    <property type="project" value="UniProtKB-KW"/>
</dbReference>
<organism evidence="9 10">
    <name type="scientific">Burkholderia cepacia GG4</name>
    <dbReference type="NCBI Taxonomy" id="1009846"/>
    <lineage>
        <taxon>Bacteria</taxon>
        <taxon>Pseudomonadati</taxon>
        <taxon>Pseudomonadota</taxon>
        <taxon>Betaproteobacteria</taxon>
        <taxon>Burkholderiales</taxon>
        <taxon>Burkholderiaceae</taxon>
        <taxon>Burkholderia</taxon>
        <taxon>Burkholderia cepacia complex</taxon>
    </lineage>
</organism>
<evidence type="ECO:0000313" key="10">
    <source>
        <dbReference type="Proteomes" id="UP000032866"/>
    </source>
</evidence>
<feature type="domain" description="Methyltransferase type 11" evidence="7">
    <location>
        <begin position="39"/>
        <end position="130"/>
    </location>
</feature>
<evidence type="ECO:0000256" key="1">
    <source>
        <dbReference type="ARBA" id="ARBA00004418"/>
    </source>
</evidence>
<protein>
    <submittedName>
        <fullName evidence="9">Methylase involved in ubiquinone menaquinone biosynthesis-like protein</fullName>
    </submittedName>
</protein>
<reference evidence="9 10" key="1">
    <citation type="journal article" date="2012" name="J. Bacteriol.">
        <title>Complete Genome Sequence of Burkholderia sp. Strain GG4, a Betaproteobacterium That Reduces 3-Oxo-N-Acylhomoserine Lactones and Produces Different N-Acylhomoserine Lactones.</title>
        <authorList>
            <person name="Hong K.W."/>
            <person name="Koh C.L."/>
            <person name="Sam C.K."/>
            <person name="Yin W.F."/>
            <person name="Chan K.G."/>
        </authorList>
    </citation>
    <scope>NUCLEOTIDE SEQUENCE [LARGE SCALE GENOMIC DNA]</scope>
    <source>
        <strain evidence="9 10">GG4</strain>
    </source>
</reference>
<dbReference type="Pfam" id="PF07940">
    <property type="entry name" value="Hepar_II_III_C"/>
    <property type="match status" value="1"/>
</dbReference>
<keyword evidence="9" id="KW-0808">Transferase</keyword>
<dbReference type="SUPFAM" id="SSF53335">
    <property type="entry name" value="S-adenosyl-L-methionine-dependent methyltransferases"/>
    <property type="match status" value="1"/>
</dbReference>
<evidence type="ECO:0000259" key="7">
    <source>
        <dbReference type="Pfam" id="PF08241"/>
    </source>
</evidence>
<dbReference type="SUPFAM" id="SSF48230">
    <property type="entry name" value="Chondroitin AC/alginate lyase"/>
    <property type="match status" value="1"/>
</dbReference>
<dbReference type="PANTHER" id="PTHR39210">
    <property type="entry name" value="HEPARIN-SULFATE LYASE"/>
    <property type="match status" value="1"/>
</dbReference>
<dbReference type="InterPro" id="IPR012480">
    <property type="entry name" value="Hepar_II_III_C"/>
</dbReference>
<feature type="domain" description="Heparin-sulfate lyase N-terminal" evidence="8">
    <location>
        <begin position="316"/>
        <end position="566"/>
    </location>
</feature>
<dbReference type="Pfam" id="PF08241">
    <property type="entry name" value="Methyltransf_11"/>
    <property type="match status" value="1"/>
</dbReference>
<dbReference type="InterPro" id="IPR013216">
    <property type="entry name" value="Methyltransf_11"/>
</dbReference>
<dbReference type="GO" id="GO:0008757">
    <property type="term" value="F:S-adenosylmethionine-dependent methyltransferase activity"/>
    <property type="evidence" value="ECO:0007669"/>
    <property type="project" value="InterPro"/>
</dbReference>